<dbReference type="SUPFAM" id="SSF74924">
    <property type="entry name" value="Cap-Gly domain"/>
    <property type="match status" value="1"/>
</dbReference>
<feature type="non-terminal residue" evidence="7">
    <location>
        <position position="232"/>
    </location>
</feature>
<dbReference type="Gene3D" id="2.30.30.190">
    <property type="entry name" value="CAP Gly-rich-like domain"/>
    <property type="match status" value="1"/>
</dbReference>
<dbReference type="GO" id="GO:0031122">
    <property type="term" value="P:cytoplasmic microtubule organization"/>
    <property type="evidence" value="ECO:0007669"/>
    <property type="project" value="TreeGrafter"/>
</dbReference>
<dbReference type="PANTHER" id="PTHR18916:SF85">
    <property type="entry name" value="TUBULIN-FOLDING COFACTOR B"/>
    <property type="match status" value="1"/>
</dbReference>
<dbReference type="EMBL" id="KV454476">
    <property type="protein sequence ID" value="ODV62765.1"/>
    <property type="molecule type" value="Genomic_DNA"/>
</dbReference>
<evidence type="ECO:0000313" key="8">
    <source>
        <dbReference type="Proteomes" id="UP000095038"/>
    </source>
</evidence>
<dbReference type="Gene3D" id="3.10.20.90">
    <property type="entry name" value="Phosphatidylinositol 3-kinase Catalytic Subunit, Chain A, domain 1"/>
    <property type="match status" value="1"/>
</dbReference>
<protein>
    <submittedName>
        <fullName evidence="7">Cap-Gly domain-containing protein</fullName>
    </submittedName>
</protein>
<dbReference type="STRING" id="1344418.A0A1D2VMI5"/>
<sequence>MADISIYVTSLLTSSERRISLNYSLGYLKKRLELITGVPPANQQLLLYATSLTTDPIIIDDKGDDTLLSTFPDLIPFARLHVNDTRPDSELNELAKRQNSCNDKNEDNSNNNNNNEFFKLNEEDYSKKENTVRSWKLKNKLGRFNEGYSANKQKEIDETNLLSLNYKIDDRCKVIKDNRIGTIKYIGKIKEIDNDFIWVGIEFDEPVGKNNGSIKNYHYFNCKKNYGGFLKA</sequence>
<dbReference type="Pfam" id="PF14560">
    <property type="entry name" value="Ubiquitin_2"/>
    <property type="match status" value="1"/>
</dbReference>
<dbReference type="InterPro" id="IPR036859">
    <property type="entry name" value="CAP-Gly_dom_sf"/>
</dbReference>
<evidence type="ECO:0000259" key="6">
    <source>
        <dbReference type="PROSITE" id="PS50245"/>
    </source>
</evidence>
<keyword evidence="2" id="KW-0963">Cytoplasm</keyword>
<dbReference type="InterPro" id="IPR029071">
    <property type="entry name" value="Ubiquitin-like_domsf"/>
</dbReference>
<proteinExistence type="inferred from homology"/>
<name>A0A1D2VMI5_9ASCO</name>
<evidence type="ECO:0000256" key="5">
    <source>
        <dbReference type="SAM" id="MobiDB-lite"/>
    </source>
</evidence>
<dbReference type="InterPro" id="IPR000938">
    <property type="entry name" value="CAP-Gly_domain"/>
</dbReference>
<dbReference type="Proteomes" id="UP000095038">
    <property type="component" value="Unassembled WGS sequence"/>
</dbReference>
<dbReference type="FunCoup" id="A0A1D2VMI5">
    <property type="interactions" value="705"/>
</dbReference>
<reference evidence="8" key="1">
    <citation type="submission" date="2016-05" db="EMBL/GenBank/DDBJ databases">
        <title>Comparative genomics of biotechnologically important yeasts.</title>
        <authorList>
            <consortium name="DOE Joint Genome Institute"/>
            <person name="Riley R."/>
            <person name="Haridas S."/>
            <person name="Wolfe K.H."/>
            <person name="Lopes M.R."/>
            <person name="Hittinger C.T."/>
            <person name="Goker M."/>
            <person name="Salamov A."/>
            <person name="Wisecaver J."/>
            <person name="Long T.M."/>
            <person name="Aerts A.L."/>
            <person name="Barry K."/>
            <person name="Choi C."/>
            <person name="Clum A."/>
            <person name="Coughlan A.Y."/>
            <person name="Deshpande S."/>
            <person name="Douglass A.P."/>
            <person name="Hanson S.J."/>
            <person name="Klenk H.-P."/>
            <person name="Labutti K."/>
            <person name="Lapidus A."/>
            <person name="Lindquist E."/>
            <person name="Lipzen A."/>
            <person name="Meier-Kolthoff J.P."/>
            <person name="Ohm R.A."/>
            <person name="Otillar R.P."/>
            <person name="Pangilinan J."/>
            <person name="Peng Y."/>
            <person name="Rokas A."/>
            <person name="Rosa C.A."/>
            <person name="Scheuner C."/>
            <person name="Sibirny A.A."/>
            <person name="Slot J.C."/>
            <person name="Stielow J.B."/>
            <person name="Sun H."/>
            <person name="Kurtzman C.P."/>
            <person name="Blackwell M."/>
            <person name="Grigoriev I.V."/>
            <person name="Jeffries T.W."/>
        </authorList>
    </citation>
    <scope>NUCLEOTIDE SEQUENCE [LARGE SCALE GENOMIC DNA]</scope>
    <source>
        <strain evidence="8">DSM 1968</strain>
    </source>
</reference>
<dbReference type="SUPFAM" id="SSF54236">
    <property type="entry name" value="Ubiquitin-like"/>
    <property type="match status" value="1"/>
</dbReference>
<dbReference type="GeneID" id="30966241"/>
<feature type="domain" description="CAP-Gly" evidence="6">
    <location>
        <begin position="197"/>
        <end position="231"/>
    </location>
</feature>
<dbReference type="GO" id="GO:0035371">
    <property type="term" value="C:microtubule plus-end"/>
    <property type="evidence" value="ECO:0007669"/>
    <property type="project" value="TreeGrafter"/>
</dbReference>
<dbReference type="PROSITE" id="PS50245">
    <property type="entry name" value="CAP_GLY_2"/>
    <property type="match status" value="1"/>
</dbReference>
<evidence type="ECO:0000256" key="2">
    <source>
        <dbReference type="ARBA" id="ARBA00022490"/>
    </source>
</evidence>
<dbReference type="SMART" id="SM01052">
    <property type="entry name" value="CAP_GLY"/>
    <property type="match status" value="1"/>
</dbReference>
<feature type="region of interest" description="Disordered" evidence="5">
    <location>
        <begin position="99"/>
        <end position="121"/>
    </location>
</feature>
<keyword evidence="3" id="KW-0143">Chaperone</keyword>
<evidence type="ECO:0000256" key="3">
    <source>
        <dbReference type="ARBA" id="ARBA00023186"/>
    </source>
</evidence>
<dbReference type="PANTHER" id="PTHR18916">
    <property type="entry name" value="DYNACTIN 1-RELATED MICROTUBULE-BINDING"/>
    <property type="match status" value="1"/>
</dbReference>
<dbReference type="RefSeq" id="XP_020049072.1">
    <property type="nucleotide sequence ID" value="XM_020192605.1"/>
</dbReference>
<comment type="similarity">
    <text evidence="4">Belongs to the TBCB family.</text>
</comment>
<feature type="compositionally biased region" description="Low complexity" evidence="5">
    <location>
        <begin position="108"/>
        <end position="118"/>
    </location>
</feature>
<keyword evidence="8" id="KW-1185">Reference proteome</keyword>
<dbReference type="GO" id="GO:0005737">
    <property type="term" value="C:cytoplasm"/>
    <property type="evidence" value="ECO:0007669"/>
    <property type="project" value="UniProtKB-SubCell"/>
</dbReference>
<dbReference type="InParanoid" id="A0A1D2VMI5"/>
<dbReference type="InterPro" id="IPR000626">
    <property type="entry name" value="Ubiquitin-like_dom"/>
</dbReference>
<accession>A0A1D2VMI5</accession>
<evidence type="ECO:0000313" key="7">
    <source>
        <dbReference type="EMBL" id="ODV62765.1"/>
    </source>
</evidence>
<dbReference type="Pfam" id="PF01302">
    <property type="entry name" value="CAP_GLY"/>
    <property type="match status" value="1"/>
</dbReference>
<evidence type="ECO:0000256" key="1">
    <source>
        <dbReference type="ARBA" id="ARBA00004496"/>
    </source>
</evidence>
<gene>
    <name evidence="7" type="ORF">ASCRUDRAFT_74237</name>
</gene>
<dbReference type="AlphaFoldDB" id="A0A1D2VMI5"/>
<dbReference type="GO" id="GO:0051010">
    <property type="term" value="F:microtubule plus-end binding"/>
    <property type="evidence" value="ECO:0007669"/>
    <property type="project" value="TreeGrafter"/>
</dbReference>
<dbReference type="OrthoDB" id="5295208at2759"/>
<evidence type="ECO:0000256" key="4">
    <source>
        <dbReference type="ARBA" id="ARBA00025779"/>
    </source>
</evidence>
<comment type="subcellular location">
    <subcellularLocation>
        <location evidence="1">Cytoplasm</location>
    </subcellularLocation>
</comment>
<organism evidence="7 8">
    <name type="scientific">Ascoidea rubescens DSM 1968</name>
    <dbReference type="NCBI Taxonomy" id="1344418"/>
    <lineage>
        <taxon>Eukaryota</taxon>
        <taxon>Fungi</taxon>
        <taxon>Dikarya</taxon>
        <taxon>Ascomycota</taxon>
        <taxon>Saccharomycotina</taxon>
        <taxon>Saccharomycetes</taxon>
        <taxon>Ascoideaceae</taxon>
        <taxon>Ascoidea</taxon>
    </lineage>
</organism>
<dbReference type="GO" id="GO:0005634">
    <property type="term" value="C:nucleus"/>
    <property type="evidence" value="ECO:0007669"/>
    <property type="project" value="TreeGrafter"/>
</dbReference>